<dbReference type="Gene3D" id="3.40.20.10">
    <property type="entry name" value="Severin"/>
    <property type="match status" value="1"/>
</dbReference>
<evidence type="ECO:0000259" key="3">
    <source>
        <dbReference type="PROSITE" id="PS51263"/>
    </source>
</evidence>
<evidence type="ECO:0000256" key="1">
    <source>
        <dbReference type="ARBA" id="ARBA00006844"/>
    </source>
</evidence>
<dbReference type="PANTHER" id="PTHR11913">
    <property type="entry name" value="COFILIN-RELATED"/>
    <property type="match status" value="1"/>
</dbReference>
<evidence type="ECO:0000256" key="2">
    <source>
        <dbReference type="ARBA" id="ARBA00023203"/>
    </source>
</evidence>
<dbReference type="InterPro" id="IPR017904">
    <property type="entry name" value="ADF/Cofilin"/>
</dbReference>
<name>G0UKH7_TRYCI</name>
<dbReference type="AlphaFoldDB" id="G0UKH7"/>
<dbReference type="PROSITE" id="PS51263">
    <property type="entry name" value="ADF_H"/>
    <property type="match status" value="1"/>
</dbReference>
<dbReference type="InterPro" id="IPR002108">
    <property type="entry name" value="ADF-H"/>
</dbReference>
<dbReference type="GO" id="GO:0030042">
    <property type="term" value="P:actin filament depolymerization"/>
    <property type="evidence" value="ECO:0007669"/>
    <property type="project" value="InterPro"/>
</dbReference>
<dbReference type="SMART" id="SM00102">
    <property type="entry name" value="ADF"/>
    <property type="match status" value="1"/>
</dbReference>
<evidence type="ECO:0000313" key="4">
    <source>
        <dbReference type="EMBL" id="CCC89882.1"/>
    </source>
</evidence>
<dbReference type="EMBL" id="HE575316">
    <property type="protein sequence ID" value="CCC89882.1"/>
    <property type="molecule type" value="Genomic_DNA"/>
</dbReference>
<dbReference type="SUPFAM" id="SSF55753">
    <property type="entry name" value="Actin depolymerizing proteins"/>
    <property type="match status" value="1"/>
</dbReference>
<reference evidence="4" key="1">
    <citation type="journal article" date="2012" name="Proc. Natl. Acad. Sci. U.S.A.">
        <title>Antigenic diversity is generated by distinct evolutionary mechanisms in African trypanosome species.</title>
        <authorList>
            <person name="Jackson A.P."/>
            <person name="Berry A."/>
            <person name="Aslett M."/>
            <person name="Allison H.C."/>
            <person name="Burton P."/>
            <person name="Vavrova-Anderson J."/>
            <person name="Brown R."/>
            <person name="Browne H."/>
            <person name="Corton N."/>
            <person name="Hauser H."/>
            <person name="Gamble J."/>
            <person name="Gilderthorp R."/>
            <person name="Marcello L."/>
            <person name="McQuillan J."/>
            <person name="Otto T.D."/>
            <person name="Quail M.A."/>
            <person name="Sanders M.J."/>
            <person name="van Tonder A."/>
            <person name="Ginger M.L."/>
            <person name="Field M.C."/>
            <person name="Barry J.D."/>
            <person name="Hertz-Fowler C."/>
            <person name="Berriman M."/>
        </authorList>
    </citation>
    <scope>NUCLEOTIDE SEQUENCE</scope>
    <source>
        <strain evidence="4">IL3000</strain>
    </source>
</reference>
<accession>G0UKH7</accession>
<dbReference type="GO" id="GO:0003779">
    <property type="term" value="F:actin binding"/>
    <property type="evidence" value="ECO:0007669"/>
    <property type="project" value="UniProtKB-KW"/>
</dbReference>
<dbReference type="VEuPathDB" id="TriTrypDB:TcIL3000_3_3160"/>
<proteinExistence type="inferred from homology"/>
<dbReference type="Pfam" id="PF00241">
    <property type="entry name" value="Cofilin_ADF"/>
    <property type="match status" value="1"/>
</dbReference>
<protein>
    <submittedName>
        <fullName evidence="4">Putative cofilin/actin depolymerizing factor</fullName>
    </submittedName>
</protein>
<dbReference type="CDD" id="cd11286">
    <property type="entry name" value="ADF_cofilin_like"/>
    <property type="match status" value="1"/>
</dbReference>
<sequence>MAMSGVSVADECVTALNDLRHKKSRYIIMHIVDQRSIAVKTIGQRNANFEEFIGAIDKSIPCYAAFDFEYNTPDGPRAKLILISWNPDSGAPRTKMLYSSSRDALAPLTQGFQGIQANDASGLDFEEIERKVKSNR</sequence>
<dbReference type="GO" id="GO:0015629">
    <property type="term" value="C:actin cytoskeleton"/>
    <property type="evidence" value="ECO:0007669"/>
    <property type="project" value="InterPro"/>
</dbReference>
<feature type="domain" description="ADF-H" evidence="3">
    <location>
        <begin position="5"/>
        <end position="133"/>
    </location>
</feature>
<organism evidence="4">
    <name type="scientific">Trypanosoma congolense (strain IL3000)</name>
    <dbReference type="NCBI Taxonomy" id="1068625"/>
    <lineage>
        <taxon>Eukaryota</taxon>
        <taxon>Discoba</taxon>
        <taxon>Euglenozoa</taxon>
        <taxon>Kinetoplastea</taxon>
        <taxon>Metakinetoplastina</taxon>
        <taxon>Trypanosomatida</taxon>
        <taxon>Trypanosomatidae</taxon>
        <taxon>Trypanosoma</taxon>
        <taxon>Nannomonas</taxon>
    </lineage>
</organism>
<keyword evidence="2" id="KW-0009">Actin-binding</keyword>
<gene>
    <name evidence="4" type="ORF">TCIL3000_3_3160</name>
</gene>
<dbReference type="InterPro" id="IPR029006">
    <property type="entry name" value="ADF-H/Gelsolin-like_dom_sf"/>
</dbReference>
<comment type="similarity">
    <text evidence="1">Belongs to the actin-binding proteins ADF family.</text>
</comment>